<name>A0A2G8JWQ6_STIJA</name>
<dbReference type="FunFam" id="3.30.70.270:FF:000020">
    <property type="entry name" value="Transposon Tf2-6 polyprotein-like Protein"/>
    <property type="match status" value="1"/>
</dbReference>
<dbReference type="Gene3D" id="3.10.10.10">
    <property type="entry name" value="HIV Type 1 Reverse Transcriptase, subunit A, domain 1"/>
    <property type="match status" value="1"/>
</dbReference>
<dbReference type="SMART" id="SM00249">
    <property type="entry name" value="PHD"/>
    <property type="match status" value="1"/>
</dbReference>
<dbReference type="InterPro" id="IPR011011">
    <property type="entry name" value="Znf_FYVE_PHD"/>
</dbReference>
<reference evidence="11 12" key="1">
    <citation type="journal article" date="2017" name="PLoS Biol.">
        <title>The sea cucumber genome provides insights into morphological evolution and visceral regeneration.</title>
        <authorList>
            <person name="Zhang X."/>
            <person name="Sun L."/>
            <person name="Yuan J."/>
            <person name="Sun Y."/>
            <person name="Gao Y."/>
            <person name="Zhang L."/>
            <person name="Li S."/>
            <person name="Dai H."/>
            <person name="Hamel J.F."/>
            <person name="Liu C."/>
            <person name="Yu Y."/>
            <person name="Liu S."/>
            <person name="Lin W."/>
            <person name="Guo K."/>
            <person name="Jin S."/>
            <person name="Xu P."/>
            <person name="Storey K.B."/>
            <person name="Huan P."/>
            <person name="Zhang T."/>
            <person name="Zhou Y."/>
            <person name="Zhang J."/>
            <person name="Lin C."/>
            <person name="Li X."/>
            <person name="Xing L."/>
            <person name="Huo D."/>
            <person name="Sun M."/>
            <person name="Wang L."/>
            <person name="Mercier A."/>
            <person name="Li F."/>
            <person name="Yang H."/>
            <person name="Xiang J."/>
        </authorList>
    </citation>
    <scope>NUCLEOTIDE SEQUENCE [LARGE SCALE GENOMIC DNA]</scope>
    <source>
        <strain evidence="11">Shaxun</strain>
        <tissue evidence="11">Muscle</tissue>
    </source>
</reference>
<keyword evidence="12" id="KW-1185">Reference proteome</keyword>
<protein>
    <recommendedName>
        <fullName evidence="10">Reverse transcriptase domain-containing protein</fullName>
    </recommendedName>
</protein>
<dbReference type="GO" id="GO:0003964">
    <property type="term" value="F:RNA-directed DNA polymerase activity"/>
    <property type="evidence" value="ECO:0007669"/>
    <property type="project" value="UniProtKB-KW"/>
</dbReference>
<keyword evidence="9" id="KW-0695">RNA-directed DNA polymerase</keyword>
<keyword evidence="4" id="KW-0479">Metal-binding</keyword>
<keyword evidence="5" id="KW-0255">Endonuclease</keyword>
<keyword evidence="3" id="KW-0540">Nuclease</keyword>
<dbReference type="GO" id="GO:0004519">
    <property type="term" value="F:endonuclease activity"/>
    <property type="evidence" value="ECO:0007669"/>
    <property type="project" value="UniProtKB-KW"/>
</dbReference>
<dbReference type="SUPFAM" id="SSF56672">
    <property type="entry name" value="DNA/RNA polymerases"/>
    <property type="match status" value="1"/>
</dbReference>
<dbReference type="InterPro" id="IPR043502">
    <property type="entry name" value="DNA/RNA_pol_sf"/>
</dbReference>
<evidence type="ECO:0000256" key="1">
    <source>
        <dbReference type="ARBA" id="ARBA00022679"/>
    </source>
</evidence>
<evidence type="ECO:0000256" key="5">
    <source>
        <dbReference type="ARBA" id="ARBA00022759"/>
    </source>
</evidence>
<dbReference type="EMBL" id="MRZV01001151">
    <property type="protein sequence ID" value="PIK40207.1"/>
    <property type="molecule type" value="Genomic_DNA"/>
</dbReference>
<sequence length="461" mass="52205">MCNSRVFSTLDLKSGFWQAAIHPDDQPKTAFVCEEGVYQFKRLPFGLKNASKYFQNLLDVVFQSLEGSTSNNYYPYIDDIVVHSSTIQEHFEDLHKVLECLKNAGLTVNPAKCHLVYKEVKFLGYVINGDGINLDPSKSEAVEMFPSPTNKKALERFLGLSGWCSKFIPNYATLVEPLNNLRRKDIRWDWSGECQNAFEQLKEVIARAVSLSIPDCSRQFEVHTDASGVGLGAALMQVNHAGELRVIAFASRALSNAERNYSATELECLAVIWALEKWRPYLEGSSTVVYTDHQALVWMLRAKALKGRLMRWALRLQEFDYIIHYRPGSQNVVPDALSRAVIGVVNYDQNVCFHPDCKGDPSSKIFWIQCENCDRWFHWVCLGLSKEEVDKIDNYHCAECSSGISQAALAESDECVERSIKSCVLPDENQFLLKQQDDSRLSTIRQGLKQGNVEDVGMQVM</sequence>
<dbReference type="OrthoDB" id="427924at2759"/>
<evidence type="ECO:0000313" key="12">
    <source>
        <dbReference type="Proteomes" id="UP000230750"/>
    </source>
</evidence>
<keyword evidence="1" id="KW-0808">Transferase</keyword>
<evidence type="ECO:0000256" key="2">
    <source>
        <dbReference type="ARBA" id="ARBA00022695"/>
    </source>
</evidence>
<evidence type="ECO:0000256" key="6">
    <source>
        <dbReference type="ARBA" id="ARBA00022771"/>
    </source>
</evidence>
<dbReference type="Gene3D" id="3.30.40.10">
    <property type="entry name" value="Zinc/RING finger domain, C3HC4 (zinc finger)"/>
    <property type="match status" value="1"/>
</dbReference>
<dbReference type="CDD" id="cd09274">
    <property type="entry name" value="RNase_HI_RT_Ty3"/>
    <property type="match status" value="1"/>
</dbReference>
<keyword evidence="2" id="KW-0548">Nucleotidyltransferase</keyword>
<evidence type="ECO:0000256" key="7">
    <source>
        <dbReference type="ARBA" id="ARBA00022801"/>
    </source>
</evidence>
<dbReference type="PROSITE" id="PS50878">
    <property type="entry name" value="RT_POL"/>
    <property type="match status" value="1"/>
</dbReference>
<dbReference type="GO" id="GO:0008270">
    <property type="term" value="F:zinc ion binding"/>
    <property type="evidence" value="ECO:0007669"/>
    <property type="project" value="UniProtKB-KW"/>
</dbReference>
<dbReference type="InterPro" id="IPR043128">
    <property type="entry name" value="Rev_trsase/Diguanyl_cyclase"/>
</dbReference>
<dbReference type="InterPro" id="IPR013083">
    <property type="entry name" value="Znf_RING/FYVE/PHD"/>
</dbReference>
<dbReference type="Pfam" id="PF00078">
    <property type="entry name" value="RVT_1"/>
    <property type="match status" value="1"/>
</dbReference>
<organism evidence="11 12">
    <name type="scientific">Stichopus japonicus</name>
    <name type="common">Sea cucumber</name>
    <dbReference type="NCBI Taxonomy" id="307972"/>
    <lineage>
        <taxon>Eukaryota</taxon>
        <taxon>Metazoa</taxon>
        <taxon>Echinodermata</taxon>
        <taxon>Eleutherozoa</taxon>
        <taxon>Echinozoa</taxon>
        <taxon>Holothuroidea</taxon>
        <taxon>Aspidochirotacea</taxon>
        <taxon>Aspidochirotida</taxon>
        <taxon>Stichopodidae</taxon>
        <taxon>Apostichopus</taxon>
    </lineage>
</organism>
<keyword evidence="8" id="KW-0862">Zinc</keyword>
<dbReference type="InterPro" id="IPR050951">
    <property type="entry name" value="Retrovirus_Pol_polyprotein"/>
</dbReference>
<dbReference type="PANTHER" id="PTHR37984">
    <property type="entry name" value="PROTEIN CBG26694"/>
    <property type="match status" value="1"/>
</dbReference>
<evidence type="ECO:0000259" key="10">
    <source>
        <dbReference type="PROSITE" id="PS50878"/>
    </source>
</evidence>
<evidence type="ECO:0000256" key="3">
    <source>
        <dbReference type="ARBA" id="ARBA00022722"/>
    </source>
</evidence>
<dbReference type="AlphaFoldDB" id="A0A2G8JWQ6"/>
<evidence type="ECO:0000256" key="9">
    <source>
        <dbReference type="ARBA" id="ARBA00022918"/>
    </source>
</evidence>
<gene>
    <name evidence="11" type="ORF">BSL78_22955</name>
</gene>
<dbReference type="SUPFAM" id="SSF57903">
    <property type="entry name" value="FYVE/PHD zinc finger"/>
    <property type="match status" value="1"/>
</dbReference>
<dbReference type="InterPro" id="IPR041373">
    <property type="entry name" value="RT_RNaseH"/>
</dbReference>
<accession>A0A2G8JWQ6</accession>
<dbReference type="Proteomes" id="UP000230750">
    <property type="component" value="Unassembled WGS sequence"/>
</dbReference>
<dbReference type="Pfam" id="PF00628">
    <property type="entry name" value="PHD"/>
    <property type="match status" value="1"/>
</dbReference>
<dbReference type="InterPro" id="IPR019787">
    <property type="entry name" value="Znf_PHD-finger"/>
</dbReference>
<dbReference type="Gene3D" id="3.30.70.270">
    <property type="match status" value="2"/>
</dbReference>
<evidence type="ECO:0000313" key="11">
    <source>
        <dbReference type="EMBL" id="PIK40207.1"/>
    </source>
</evidence>
<dbReference type="Pfam" id="PF17917">
    <property type="entry name" value="RT_RNaseH"/>
    <property type="match status" value="1"/>
</dbReference>
<dbReference type="GO" id="GO:0016787">
    <property type="term" value="F:hydrolase activity"/>
    <property type="evidence" value="ECO:0007669"/>
    <property type="project" value="UniProtKB-KW"/>
</dbReference>
<keyword evidence="6" id="KW-0863">Zinc-finger</keyword>
<dbReference type="InterPro" id="IPR000477">
    <property type="entry name" value="RT_dom"/>
</dbReference>
<keyword evidence="7" id="KW-0378">Hydrolase</keyword>
<evidence type="ECO:0000256" key="4">
    <source>
        <dbReference type="ARBA" id="ARBA00022723"/>
    </source>
</evidence>
<proteinExistence type="predicted"/>
<comment type="caution">
    <text evidence="11">The sequence shown here is derived from an EMBL/GenBank/DDBJ whole genome shotgun (WGS) entry which is preliminary data.</text>
</comment>
<dbReference type="PANTHER" id="PTHR37984:SF5">
    <property type="entry name" value="PROTEIN NYNRIN-LIKE"/>
    <property type="match status" value="1"/>
</dbReference>
<dbReference type="CDD" id="cd01647">
    <property type="entry name" value="RT_LTR"/>
    <property type="match status" value="1"/>
</dbReference>
<feature type="domain" description="Reverse transcriptase" evidence="10">
    <location>
        <begin position="1"/>
        <end position="127"/>
    </location>
</feature>
<dbReference type="InterPro" id="IPR001965">
    <property type="entry name" value="Znf_PHD"/>
</dbReference>
<evidence type="ECO:0000256" key="8">
    <source>
        <dbReference type="ARBA" id="ARBA00022833"/>
    </source>
</evidence>